<name>A0ABP8DQW6_9ACTN</name>
<dbReference type="InterPro" id="IPR011701">
    <property type="entry name" value="MFS"/>
</dbReference>
<dbReference type="EMBL" id="BAABAT010000047">
    <property type="protein sequence ID" value="GAA4261731.1"/>
    <property type="molecule type" value="Genomic_DNA"/>
</dbReference>
<evidence type="ECO:0000256" key="3">
    <source>
        <dbReference type="ARBA" id="ARBA00022475"/>
    </source>
</evidence>
<feature type="transmembrane region" description="Helical" evidence="8">
    <location>
        <begin position="435"/>
        <end position="453"/>
    </location>
</feature>
<dbReference type="PANTHER" id="PTHR42718">
    <property type="entry name" value="MAJOR FACILITATOR SUPERFAMILY MULTIDRUG TRANSPORTER MFSC"/>
    <property type="match status" value="1"/>
</dbReference>
<gene>
    <name evidence="10" type="ORF">GCM10022255_095540</name>
</gene>
<dbReference type="PANTHER" id="PTHR42718:SF46">
    <property type="entry name" value="BLR6921 PROTEIN"/>
    <property type="match status" value="1"/>
</dbReference>
<dbReference type="Proteomes" id="UP001500620">
    <property type="component" value="Unassembled WGS sequence"/>
</dbReference>
<feature type="transmembrane region" description="Helical" evidence="8">
    <location>
        <begin position="105"/>
        <end position="123"/>
    </location>
</feature>
<feature type="transmembrane region" description="Helical" evidence="8">
    <location>
        <begin position="76"/>
        <end position="99"/>
    </location>
</feature>
<accession>A0ABP8DQW6</accession>
<evidence type="ECO:0000313" key="11">
    <source>
        <dbReference type="Proteomes" id="UP001500620"/>
    </source>
</evidence>
<dbReference type="InterPro" id="IPR020846">
    <property type="entry name" value="MFS_dom"/>
</dbReference>
<keyword evidence="2" id="KW-0813">Transport</keyword>
<feature type="transmembrane region" description="Helical" evidence="8">
    <location>
        <begin position="328"/>
        <end position="349"/>
    </location>
</feature>
<dbReference type="InterPro" id="IPR036259">
    <property type="entry name" value="MFS_trans_sf"/>
</dbReference>
<feature type="region of interest" description="Disordered" evidence="7">
    <location>
        <begin position="457"/>
        <end position="489"/>
    </location>
</feature>
<keyword evidence="5 8" id="KW-1133">Transmembrane helix</keyword>
<sequence length="489" mass="49083">MSRETGRTAALVLITAVELVVFLDATVVNIALPSIGAALRLDEAGLSWVTNAYLLAFGGCMLIGGRAADLLGPRRVFTFGLALFTAASTVAGLSGAAWLLVAARAVQGIAAAVTVPAQLALLTRAFTEPAARRRAFAVWGAMGAAGAAIGTTVGGLLTQGLGWQSIFLVNLPVGALALALTGRLLPADPPRRPGTRGRLDLPGAVLGTTGLLLLGYAIGAIADAGTRAAAAVMLAVALVLLTGFAVAETRAAEPLMPLRLFRIRQVTGSAVVNALIGAAHVPAFALLALYLQNVQHYGPTRSGLALLPVALAGLVAARTVIPAANQRFGARALLAAGLALQAAALTWLAMLPSTVNYLVDVLPAALLLGVGLPASFVGVTAPAVTSVHPDDAGVTAGIVNTAQRIGSGLGVTAALVLASAVTGSAGYLAGLRAGFAAAAVLALTGCVLTLALLRTGTPTRRRRATRPRSGRTTSGPATSTPARPRPPSG</sequence>
<dbReference type="Gene3D" id="1.20.1720.10">
    <property type="entry name" value="Multidrug resistance protein D"/>
    <property type="match status" value="1"/>
</dbReference>
<feature type="transmembrane region" description="Helical" evidence="8">
    <location>
        <begin position="201"/>
        <end position="222"/>
    </location>
</feature>
<evidence type="ECO:0000256" key="2">
    <source>
        <dbReference type="ARBA" id="ARBA00022448"/>
    </source>
</evidence>
<evidence type="ECO:0000259" key="9">
    <source>
        <dbReference type="PROSITE" id="PS50850"/>
    </source>
</evidence>
<feature type="transmembrane region" description="Helical" evidence="8">
    <location>
        <begin position="12"/>
        <end position="32"/>
    </location>
</feature>
<comment type="subcellular location">
    <subcellularLocation>
        <location evidence="1">Cell membrane</location>
        <topology evidence="1">Multi-pass membrane protein</topology>
    </subcellularLocation>
</comment>
<feature type="compositionally biased region" description="Low complexity" evidence="7">
    <location>
        <begin position="470"/>
        <end position="482"/>
    </location>
</feature>
<evidence type="ECO:0000256" key="8">
    <source>
        <dbReference type="SAM" id="Phobius"/>
    </source>
</evidence>
<organism evidence="10 11">
    <name type="scientific">Dactylosporangium darangshiense</name>
    <dbReference type="NCBI Taxonomy" id="579108"/>
    <lineage>
        <taxon>Bacteria</taxon>
        <taxon>Bacillati</taxon>
        <taxon>Actinomycetota</taxon>
        <taxon>Actinomycetes</taxon>
        <taxon>Micromonosporales</taxon>
        <taxon>Micromonosporaceae</taxon>
        <taxon>Dactylosporangium</taxon>
    </lineage>
</organism>
<dbReference type="PROSITE" id="PS50850">
    <property type="entry name" value="MFS"/>
    <property type="match status" value="1"/>
</dbReference>
<keyword evidence="4 8" id="KW-0812">Transmembrane</keyword>
<evidence type="ECO:0000256" key="6">
    <source>
        <dbReference type="ARBA" id="ARBA00023136"/>
    </source>
</evidence>
<proteinExistence type="predicted"/>
<feature type="transmembrane region" description="Helical" evidence="8">
    <location>
        <begin position="135"/>
        <end position="157"/>
    </location>
</feature>
<evidence type="ECO:0000256" key="4">
    <source>
        <dbReference type="ARBA" id="ARBA00022692"/>
    </source>
</evidence>
<dbReference type="SUPFAM" id="SSF103473">
    <property type="entry name" value="MFS general substrate transporter"/>
    <property type="match status" value="1"/>
</dbReference>
<evidence type="ECO:0000256" key="1">
    <source>
        <dbReference type="ARBA" id="ARBA00004651"/>
    </source>
</evidence>
<feature type="transmembrane region" description="Helical" evidence="8">
    <location>
        <begin position="405"/>
        <end position="429"/>
    </location>
</feature>
<keyword evidence="11" id="KW-1185">Reference proteome</keyword>
<protein>
    <submittedName>
        <fullName evidence="10">DHA2 family efflux MFS transporter permease subunit</fullName>
    </submittedName>
</protein>
<keyword evidence="3" id="KW-1003">Cell membrane</keyword>
<feature type="transmembrane region" description="Helical" evidence="8">
    <location>
        <begin position="268"/>
        <end position="291"/>
    </location>
</feature>
<dbReference type="Gene3D" id="1.20.1250.20">
    <property type="entry name" value="MFS general substrate transporter like domains"/>
    <property type="match status" value="1"/>
</dbReference>
<reference evidence="11" key="1">
    <citation type="journal article" date="2019" name="Int. J. Syst. Evol. Microbiol.">
        <title>The Global Catalogue of Microorganisms (GCM) 10K type strain sequencing project: providing services to taxonomists for standard genome sequencing and annotation.</title>
        <authorList>
            <consortium name="The Broad Institute Genomics Platform"/>
            <consortium name="The Broad Institute Genome Sequencing Center for Infectious Disease"/>
            <person name="Wu L."/>
            <person name="Ma J."/>
        </authorList>
    </citation>
    <scope>NUCLEOTIDE SEQUENCE [LARGE SCALE GENOMIC DNA]</scope>
    <source>
        <strain evidence="11">JCM 17441</strain>
    </source>
</reference>
<feature type="transmembrane region" description="Helical" evidence="8">
    <location>
        <begin position="303"/>
        <end position="321"/>
    </location>
</feature>
<feature type="transmembrane region" description="Helical" evidence="8">
    <location>
        <begin position="44"/>
        <end position="64"/>
    </location>
</feature>
<dbReference type="CDD" id="cd17321">
    <property type="entry name" value="MFS_MMR_MDR_like"/>
    <property type="match status" value="1"/>
</dbReference>
<evidence type="ECO:0000256" key="5">
    <source>
        <dbReference type="ARBA" id="ARBA00022989"/>
    </source>
</evidence>
<keyword evidence="6 8" id="KW-0472">Membrane</keyword>
<feature type="domain" description="Major facilitator superfamily (MFS) profile" evidence="9">
    <location>
        <begin position="10"/>
        <end position="457"/>
    </location>
</feature>
<comment type="caution">
    <text evidence="10">The sequence shown here is derived from an EMBL/GenBank/DDBJ whole genome shotgun (WGS) entry which is preliminary data.</text>
</comment>
<feature type="compositionally biased region" description="Basic residues" evidence="7">
    <location>
        <begin position="459"/>
        <end position="469"/>
    </location>
</feature>
<feature type="transmembrane region" description="Helical" evidence="8">
    <location>
        <begin position="361"/>
        <end position="384"/>
    </location>
</feature>
<feature type="transmembrane region" description="Helical" evidence="8">
    <location>
        <begin position="228"/>
        <end position="247"/>
    </location>
</feature>
<evidence type="ECO:0000256" key="7">
    <source>
        <dbReference type="SAM" id="MobiDB-lite"/>
    </source>
</evidence>
<feature type="transmembrane region" description="Helical" evidence="8">
    <location>
        <begin position="163"/>
        <end position="180"/>
    </location>
</feature>
<evidence type="ECO:0000313" key="10">
    <source>
        <dbReference type="EMBL" id="GAA4261731.1"/>
    </source>
</evidence>
<dbReference type="Pfam" id="PF07690">
    <property type="entry name" value="MFS_1"/>
    <property type="match status" value="1"/>
</dbReference>